<feature type="transmembrane region" description="Helical" evidence="1">
    <location>
        <begin position="125"/>
        <end position="146"/>
    </location>
</feature>
<keyword evidence="1" id="KW-0472">Membrane</keyword>
<dbReference type="OrthoDB" id="6690830at2"/>
<dbReference type="RefSeq" id="WP_092621480.1">
    <property type="nucleotide sequence ID" value="NZ_FMYK01000011.1"/>
</dbReference>
<protein>
    <submittedName>
        <fullName evidence="2">Uncharacterized protein</fullName>
    </submittedName>
</protein>
<evidence type="ECO:0000313" key="2">
    <source>
        <dbReference type="EMBL" id="SDC72501.1"/>
    </source>
</evidence>
<feature type="transmembrane region" description="Helical" evidence="1">
    <location>
        <begin position="15"/>
        <end position="39"/>
    </location>
</feature>
<dbReference type="PROSITE" id="PS51257">
    <property type="entry name" value="PROKAR_LIPOPROTEIN"/>
    <property type="match status" value="1"/>
</dbReference>
<keyword evidence="1" id="KW-1133">Transmembrane helix</keyword>
<organism evidence="2 3">
    <name type="scientific">Acinetobacter marinus</name>
    <dbReference type="NCBI Taxonomy" id="281375"/>
    <lineage>
        <taxon>Bacteria</taxon>
        <taxon>Pseudomonadati</taxon>
        <taxon>Pseudomonadota</taxon>
        <taxon>Gammaproteobacteria</taxon>
        <taxon>Moraxellales</taxon>
        <taxon>Moraxellaceae</taxon>
        <taxon>Acinetobacter</taxon>
    </lineage>
</organism>
<keyword evidence="3" id="KW-1185">Reference proteome</keyword>
<proteinExistence type="predicted"/>
<reference evidence="3" key="1">
    <citation type="submission" date="2016-09" db="EMBL/GenBank/DDBJ databases">
        <authorList>
            <person name="Varghese N."/>
            <person name="Submissions S."/>
        </authorList>
    </citation>
    <scope>NUCLEOTIDE SEQUENCE [LARGE SCALE GENOMIC DNA]</scope>
    <source>
        <strain evidence="3">ANC 3699</strain>
    </source>
</reference>
<dbReference type="AlphaFoldDB" id="A0A1G6NXX3"/>
<evidence type="ECO:0000313" key="3">
    <source>
        <dbReference type="Proteomes" id="UP000242317"/>
    </source>
</evidence>
<gene>
    <name evidence="2" type="ORF">SAMN05421749_11135</name>
</gene>
<dbReference type="Proteomes" id="UP000242317">
    <property type="component" value="Unassembled WGS sequence"/>
</dbReference>
<keyword evidence="1" id="KW-0812">Transmembrane</keyword>
<evidence type="ECO:0000256" key="1">
    <source>
        <dbReference type="SAM" id="Phobius"/>
    </source>
</evidence>
<sequence length="149" mass="17127">MEPHNDRILFQAQTLLALSTSSLAFLLSCVLAWCGIFIIAVLHQVLLWIIPAIFILLIHLYFYLRFCFDQGLLAQLIDAQQQGTSIAEFTTQLDQSLIFFKLVKASHNVRNWDDRFTGIMRLFRYFIGSAVLMWLYLIGLIIGVVLCQV</sequence>
<accession>A0A1G6NXX3</accession>
<dbReference type="EMBL" id="FMYK01000011">
    <property type="protein sequence ID" value="SDC72501.1"/>
    <property type="molecule type" value="Genomic_DNA"/>
</dbReference>
<name>A0A1G6NXX3_9GAMM</name>
<feature type="transmembrane region" description="Helical" evidence="1">
    <location>
        <begin position="45"/>
        <end position="64"/>
    </location>
</feature>